<organism evidence="22 24">
    <name type="scientific">Drosophila melanogaster</name>
    <name type="common">Fruit fly</name>
    <dbReference type="NCBI Taxonomy" id="7227"/>
    <lineage>
        <taxon>Eukaryota</taxon>
        <taxon>Metazoa</taxon>
        <taxon>Ecdysozoa</taxon>
        <taxon>Arthropoda</taxon>
        <taxon>Hexapoda</taxon>
        <taxon>Insecta</taxon>
        <taxon>Pterygota</taxon>
        <taxon>Neoptera</taxon>
        <taxon>Endopterygota</taxon>
        <taxon>Diptera</taxon>
        <taxon>Brachycera</taxon>
        <taxon>Muscomorpha</taxon>
        <taxon>Ephydroidea</taxon>
        <taxon>Drosophilidae</taxon>
        <taxon>Drosophila</taxon>
        <taxon>Sophophora</taxon>
    </lineage>
</organism>
<evidence type="ECO:0007829" key="25">
    <source>
        <dbReference type="PeptideAtlas" id="E1JIS7"/>
    </source>
</evidence>
<dbReference type="SMART" id="SM00326">
    <property type="entry name" value="SH3"/>
    <property type="match status" value="1"/>
</dbReference>
<dbReference type="Pfam" id="PF00595">
    <property type="entry name" value="PDZ"/>
    <property type="match status" value="1"/>
</dbReference>
<dbReference type="EMBL" id="AE014297">
    <property type="protein sequence ID" value="ACZ94977.1"/>
    <property type="molecule type" value="Genomic_DNA"/>
</dbReference>
<dbReference type="InterPro" id="IPR011009">
    <property type="entry name" value="Kinase-like_dom_sf"/>
</dbReference>
<keyword evidence="10" id="KW-0418">Kinase</keyword>
<feature type="domain" description="L27" evidence="21">
    <location>
        <begin position="343"/>
        <end position="397"/>
    </location>
</feature>
<dbReference type="PROSITE" id="PS50106">
    <property type="entry name" value="PDZ"/>
    <property type="match status" value="1"/>
</dbReference>
<keyword evidence="11" id="KW-0067">ATP-binding</keyword>
<feature type="domain" description="SH3" evidence="17">
    <location>
        <begin position="582"/>
        <end position="651"/>
    </location>
</feature>
<evidence type="ECO:0000256" key="7">
    <source>
        <dbReference type="ARBA" id="ARBA00022679"/>
    </source>
</evidence>
<dbReference type="SUPFAM" id="SSF56112">
    <property type="entry name" value="Protein kinase-like (PK-like)"/>
    <property type="match status" value="1"/>
</dbReference>
<dbReference type="InterPro" id="IPR000719">
    <property type="entry name" value="Prot_kinase_dom"/>
</dbReference>
<comment type="subcellular location">
    <subcellularLocation>
        <location evidence="1">Cell membrane</location>
        <topology evidence="1">Peripheral membrane protein</topology>
    </subcellularLocation>
</comment>
<dbReference type="InterPro" id="IPR036892">
    <property type="entry name" value="L27_dom_sf"/>
</dbReference>
<evidence type="ECO:0000256" key="13">
    <source>
        <dbReference type="ARBA" id="ARBA00023136"/>
    </source>
</evidence>
<dbReference type="Gene3D" id="3.30.200.20">
    <property type="entry name" value="Phosphorylase Kinase, domain 1"/>
    <property type="match status" value="1"/>
</dbReference>
<dbReference type="Proteomes" id="UP000000803">
    <property type="component" value="Chromosome 3R"/>
</dbReference>
<evidence type="ECO:0000259" key="20">
    <source>
        <dbReference type="PROSITE" id="PS50106"/>
    </source>
</evidence>
<dbReference type="Pfam" id="PF00625">
    <property type="entry name" value="Guanylate_kin"/>
    <property type="match status" value="1"/>
</dbReference>
<dbReference type="SUPFAM" id="SSF52540">
    <property type="entry name" value="P-loop containing nucleoside triphosphate hydrolases"/>
    <property type="match status" value="1"/>
</dbReference>
<evidence type="ECO:0000313" key="22">
    <source>
        <dbReference type="EMBL" id="ACZ94977.1"/>
    </source>
</evidence>
<keyword evidence="9" id="KW-0547">Nucleotide-binding</keyword>
<reference evidence="22 24" key="1">
    <citation type="journal article" date="2000" name="Science">
        <title>The genome sequence of Drosophila melanogaster.</title>
        <authorList>
            <person name="Adams M.D."/>
            <person name="Celniker S.E."/>
            <person name="Holt R.A."/>
            <person name="Evans C.A."/>
            <person name="Gocayne J.D."/>
            <person name="Amanatides P.G."/>
            <person name="Scherer S.E."/>
            <person name="Li P.W."/>
            <person name="Hoskins R.A."/>
            <person name="Galle R.F."/>
            <person name="George R.A."/>
            <person name="Lewis S.E."/>
            <person name="Richards S."/>
            <person name="Ashburner M."/>
            <person name="Henderson S.N."/>
            <person name="Sutton G.G."/>
            <person name="Wortman J.R."/>
            <person name="Yandell M.D."/>
            <person name="Zhang Q."/>
            <person name="Chen L.X."/>
            <person name="Brandon R.C."/>
            <person name="Rogers Y.H."/>
            <person name="Blazej R.G."/>
            <person name="Champe M."/>
            <person name="Pfeiffer B.D."/>
            <person name="Wan K.H."/>
            <person name="Doyle C."/>
            <person name="Baxter E.G."/>
            <person name="Helt G."/>
            <person name="Nelson C.R."/>
            <person name="Gabor G.L."/>
            <person name="Abril J.F."/>
            <person name="Agbayani A."/>
            <person name="An H.J."/>
            <person name="Andrews-Pfannkoch C."/>
            <person name="Baldwin D."/>
            <person name="Ballew R.M."/>
            <person name="Basu A."/>
            <person name="Baxendale J."/>
            <person name="Bayraktaroglu L."/>
            <person name="Beasley E.M."/>
            <person name="Beeson K.Y."/>
            <person name="Benos P.V."/>
            <person name="Berman B.P."/>
            <person name="Bhandari D."/>
            <person name="Bolshakov S."/>
            <person name="Borkova D."/>
            <person name="Botchan M.R."/>
            <person name="Bouck J."/>
            <person name="Brokstein P."/>
            <person name="Brottier P."/>
            <person name="Burtis K.C."/>
            <person name="Busam D.A."/>
            <person name="Butler H."/>
            <person name="Cadieu E."/>
            <person name="Center A."/>
            <person name="Chandra I."/>
            <person name="Cherry J.M."/>
            <person name="Cawley S."/>
            <person name="Dahlke C."/>
            <person name="Davenport L.B."/>
            <person name="Davies P."/>
            <person name="de Pablos B."/>
            <person name="Delcher A."/>
            <person name="Deng Z."/>
            <person name="Mays A.D."/>
            <person name="Dew I."/>
            <person name="Dietz S.M."/>
            <person name="Dodson K."/>
            <person name="Doup L.E."/>
            <person name="Downes M."/>
            <person name="Dugan-Rocha S."/>
            <person name="Dunkov B.C."/>
            <person name="Dunn P."/>
            <person name="Durbin K.J."/>
            <person name="Evangelista C.C."/>
            <person name="Ferraz C."/>
            <person name="Ferriera S."/>
            <person name="Fleischmann W."/>
            <person name="Fosler C."/>
            <person name="Gabrielian A.E."/>
            <person name="Garg N.S."/>
            <person name="Gelbart W.M."/>
            <person name="Glasser K."/>
            <person name="Glodek A."/>
            <person name="Gong F."/>
            <person name="Gorrell J.H."/>
            <person name="Gu Z."/>
            <person name="Guan P."/>
            <person name="Harris M."/>
            <person name="Harris N.L."/>
            <person name="Harvey D."/>
            <person name="Heiman T.J."/>
            <person name="Hernandez J.R."/>
            <person name="Houck J."/>
            <person name="Hostin D."/>
            <person name="Houston K.A."/>
            <person name="Howland T.J."/>
            <person name="Wei M.H."/>
            <person name="Ibegwam C."/>
            <person name="Jalali M."/>
            <person name="Kalush F."/>
            <person name="Karpen G.H."/>
            <person name="Ke Z."/>
            <person name="Kennison J.A."/>
            <person name="Ketchum K.A."/>
            <person name="Kimmel B.E."/>
            <person name="Kodira C.D."/>
            <person name="Kraft C."/>
            <person name="Kravitz S."/>
            <person name="Kulp D."/>
            <person name="Lai Z."/>
            <person name="Lasko P."/>
            <person name="Lei Y."/>
            <person name="Levitsky A.A."/>
            <person name="Li J."/>
            <person name="Li Z."/>
            <person name="Liang Y."/>
            <person name="Lin X."/>
            <person name="Liu X."/>
            <person name="Mattei B."/>
            <person name="McIntosh T.C."/>
            <person name="McLeod M.P."/>
            <person name="McPherson D."/>
            <person name="Merkulov G."/>
            <person name="Milshina N.V."/>
            <person name="Mobarry C."/>
            <person name="Morris J."/>
            <person name="Moshrefi A."/>
            <person name="Mount S.M."/>
            <person name="Moy M."/>
            <person name="Murphy B."/>
            <person name="Murphy L."/>
            <person name="Muzny D.M."/>
            <person name="Nelson D.L."/>
            <person name="Nelson D.R."/>
            <person name="Nelson K.A."/>
            <person name="Nixon K."/>
            <person name="Nusskern D.R."/>
            <person name="Pacleb J.M."/>
            <person name="Palazzolo M."/>
            <person name="Pittman G.S."/>
            <person name="Pan S."/>
            <person name="Pollard J."/>
            <person name="Puri V."/>
            <person name="Reese M.G."/>
            <person name="Reinert K."/>
            <person name="Remington K."/>
            <person name="Saunders R.D."/>
            <person name="Scheeler F."/>
            <person name="Shen H."/>
            <person name="Shue B.C."/>
            <person name="Siden-Kiamos I."/>
            <person name="Simpson M."/>
            <person name="Skupski M.P."/>
            <person name="Smith T."/>
            <person name="Spier E."/>
            <person name="Spradling A.C."/>
            <person name="Stapleton M."/>
            <person name="Strong R."/>
            <person name="Sun E."/>
            <person name="Svirskas R."/>
            <person name="Tector C."/>
            <person name="Turner R."/>
            <person name="Venter E."/>
            <person name="Wang A.H."/>
            <person name="Wang X."/>
            <person name="Wang Z.Y."/>
            <person name="Wassarman D.A."/>
            <person name="Weinstock G.M."/>
            <person name="Weissenbach J."/>
            <person name="Williams S.M."/>
            <person name="WoodageT"/>
            <person name="Worley K.C."/>
            <person name="Wu D."/>
            <person name="Yang S."/>
            <person name="Yao Q.A."/>
            <person name="Ye J."/>
            <person name="Yeh R.F."/>
            <person name="Zaveri J.S."/>
            <person name="Zhan M."/>
            <person name="Zhang G."/>
            <person name="Zhao Q."/>
            <person name="Zheng L."/>
            <person name="Zheng X.H."/>
            <person name="Zhong F.N."/>
            <person name="Zhong W."/>
            <person name="Zhou X."/>
            <person name="Zhu S."/>
            <person name="Zhu X."/>
            <person name="Smith H.O."/>
            <person name="Gibbs R.A."/>
            <person name="Myers E.W."/>
            <person name="Rubin G.M."/>
            <person name="Venter J.C."/>
        </authorList>
    </citation>
    <scope>NUCLEOTIDE SEQUENCE [LARGE SCALE GENOMIC DNA]</scope>
    <source>
        <strain evidence="24">Berkeley</strain>
    </source>
</reference>
<evidence type="ECO:0000256" key="3">
    <source>
        <dbReference type="ARBA" id="ARBA00022443"/>
    </source>
</evidence>
<sequence length="916" mass="102455">MTEDEILFDDVYELCEVIGKGPFSIVRRCIHRESNQQFAVKIVDVAKFTASPGLSTADLKREATICHMLKHPHIVELLETYSSEGMLYMVFEFMEGSDLCFEVVRRAVAGFVYSEAVACHYMRQILEALRYCHENDILHRDVRPACALLATVDNSAPVKLGGFGSAIQLPGTRETIETHGRVGCPHYMAPEVVTRRLYGKGCDVWGAGVMLHVLLSGRLPFLGSGVRLQQSVARGRLSFEAPEWKSISANAKDLVMKMLAANPHHRLSITEVLDHPWIRDRDKLQRTHLADTVEELKRYNARRKLKGAVQAIAGGTNMDPLYATDADMPITGATDEWADEEAGIEAVQRILDCLDDIYSLQDAHVDADVLRDMLRDNRLHQFLQLFDRIAATVVTSNGRAPAAEAVGRCRDVLEQLSSTSGGNSLGGKYAKEELMRLLAAPHMQALLHSHDVVARDVYGEEALRVTPPPMVPYLNGDELDNVEGGELQHVTRVRLVQFQKNTDEPMGITLKMTEDGRCIVARIMHGGMIHRQATLHVGDEIREINGQPVQHQSVGQLQRMLREARGSVTFKIVPSYRSAPPPCEIFVRAQFDYNPLDDELIPCAQAGISFQVGDILQIISKDDHHWWQARLDTVGGSAGLIPSPELQEWRIACQTVDKTKQEQGEPGAGCSAHADGCDGSAVNCSIFGRKKKQCRDKYLAKHNAIFDTLDVVTYEEVVKVPVGDPNFQRKTLVLLGAHGVGRRHIKNTLISKYPDKYAYPIPHTTRPAKPEEENGRSYYFVSHDEMMADIGANEYLEYGTHEDAMYGTKLDTIRRIHTEGKMAILDVEPQALKILRTAEFTPYVVFIAAPSLQNIADYDGSLERLAKESEMLRQLYGHFFDLTIVNNDISETIATLETAIDRVHTTPQWVPVSWLY</sequence>
<dbReference type="CDD" id="cd14094">
    <property type="entry name" value="STKc_CASK"/>
    <property type="match status" value="1"/>
</dbReference>
<dbReference type="InterPro" id="IPR001478">
    <property type="entry name" value="PDZ"/>
</dbReference>
<dbReference type="InterPro" id="IPR027417">
    <property type="entry name" value="P-loop_NTPase"/>
</dbReference>
<keyword evidence="8" id="KW-0677">Repeat</keyword>
<evidence type="ECO:0000259" key="18">
    <source>
        <dbReference type="PROSITE" id="PS50011"/>
    </source>
</evidence>
<dbReference type="GO" id="GO:0030054">
    <property type="term" value="C:cell junction"/>
    <property type="evidence" value="ECO:0007669"/>
    <property type="project" value="UniProtKB-ARBA"/>
</dbReference>
<evidence type="ECO:0000256" key="5">
    <source>
        <dbReference type="ARBA" id="ARBA00022527"/>
    </source>
</evidence>
<dbReference type="Gene3D" id="1.10.510.10">
    <property type="entry name" value="Transferase(Phosphotransferase) domain 1"/>
    <property type="match status" value="1"/>
</dbReference>
<dbReference type="SMR" id="E1JIS7"/>
<gene>
    <name evidence="22 23" type="primary">CASK</name>
    <name evidence="22" type="synonym">CAKI</name>
    <name evidence="22" type="synonym">Caki</name>
    <name evidence="22" type="synonym">caki</name>
    <name evidence="22" type="synonym">CAMGUK</name>
    <name evidence="22" type="synonym">CamGUK</name>
    <name evidence="22" type="synonym">CamguK</name>
    <name evidence="22" type="synonym">Camguk</name>
    <name evidence="22" type="synonym">camguk</name>
    <name evidence="22" type="synonym">CaSK</name>
    <name evidence="22" type="synonym">Cask</name>
    <name evidence="22" type="synonym">cask</name>
    <name evidence="22" type="synonym">CASK-beta</name>
    <name evidence="22" type="synonym">CG13412</name>
    <name evidence="22" type="synonym">CG13413</name>
    <name evidence="22" type="synonym">CMG</name>
    <name evidence="22" type="synonym">Cmg</name>
    <name evidence="22" type="synonym">cmg</name>
    <name evidence="22" type="synonym">CMG/CASK</name>
    <name evidence="22" type="synonym">dCASK</name>
    <name evidence="22" type="synonym">DLin-2</name>
    <name evidence="22" type="synonym">Dmel\CG6703</name>
    <name evidence="22" type="synonym">RE09582p</name>
    <name evidence="22 23" type="ORF">CG6703</name>
    <name evidence="22" type="ORF">Dmel_CG6703</name>
</gene>
<dbReference type="Bgee" id="FBgn0013759">
    <property type="expression patterns" value="Expressed in T neuron T3 (Drosophila) in insect head and 291 other cell types or tissues"/>
</dbReference>
<dbReference type="InterPro" id="IPR001452">
    <property type="entry name" value="SH3_domain"/>
</dbReference>
<dbReference type="SUPFAM" id="SSF50044">
    <property type="entry name" value="SH3-domain"/>
    <property type="match status" value="1"/>
</dbReference>
<keyword evidence="7 22" id="KW-0808">Transferase</keyword>
<evidence type="ECO:0000313" key="23">
    <source>
        <dbReference type="FlyBase" id="FBgn0013759"/>
    </source>
</evidence>
<evidence type="ECO:0000313" key="24">
    <source>
        <dbReference type="Proteomes" id="UP000000803"/>
    </source>
</evidence>
<keyword evidence="5" id="KW-0723">Serine/threonine-protein kinase</keyword>
<keyword evidence="13" id="KW-0472">Membrane</keyword>
<keyword evidence="4" id="KW-1003">Cell membrane</keyword>
<dbReference type="VEuPathDB" id="VectorBase:FBgn0013759"/>
<dbReference type="SUPFAM" id="SSF50156">
    <property type="entry name" value="PDZ domain-like"/>
    <property type="match status" value="1"/>
</dbReference>
<evidence type="ECO:0000259" key="21">
    <source>
        <dbReference type="PROSITE" id="PS51022"/>
    </source>
</evidence>
<evidence type="ECO:0000256" key="12">
    <source>
        <dbReference type="ARBA" id="ARBA00022860"/>
    </source>
</evidence>
<dbReference type="AlphaFoldDB" id="E1JIS7"/>
<dbReference type="SMART" id="SM00569">
    <property type="entry name" value="L27"/>
    <property type="match status" value="2"/>
</dbReference>
<reference evidence="22 24" key="10">
    <citation type="journal article" date="2015" name="G3 (Bethesda)">
        <title>Gene Model Annotations for Drosophila melanogaster: The Rule-Benders.</title>
        <authorList>
            <consortium name="FlyBase Consortium"/>
            <person name="Crosby M.A."/>
            <person name="Gramates L.S."/>
            <person name="Dos Santos G."/>
            <person name="Matthews B.B."/>
            <person name="St Pierre S.E."/>
            <person name="Zhou P."/>
            <person name="Schroeder A.J."/>
            <person name="Falls K."/>
            <person name="Emmert D.B."/>
            <person name="Russo S.M."/>
            <person name="Gelbart W.M."/>
            <person name="null"/>
        </authorList>
    </citation>
    <scope>NUCLEOTIDE SEQUENCE [LARGE SCALE GENOMIC DNA]</scope>
    <source>
        <strain evidence="24">Berkeley</strain>
    </source>
</reference>
<dbReference type="Gene3D" id="2.30.30.40">
    <property type="entry name" value="SH3 Domains"/>
    <property type="match status" value="1"/>
</dbReference>
<dbReference type="GO" id="GO:0005524">
    <property type="term" value="F:ATP binding"/>
    <property type="evidence" value="ECO:0007669"/>
    <property type="project" value="UniProtKB-KW"/>
</dbReference>
<dbReference type="PANTHER" id="PTHR23122">
    <property type="entry name" value="MEMBRANE-ASSOCIATED GUANYLATE KINASE MAGUK"/>
    <property type="match status" value="1"/>
</dbReference>
<dbReference type="InterPro" id="IPR050716">
    <property type="entry name" value="MAGUK"/>
</dbReference>
<dbReference type="Pfam" id="PF00018">
    <property type="entry name" value="SH3_1"/>
    <property type="match status" value="1"/>
</dbReference>
<reference evidence="22 24" key="3">
    <citation type="journal article" date="2002" name="Genome Biol.">
        <title>Annotation of the Drosophila melanogaster euchromatic genome: a systematic review.</title>
        <authorList>
            <person name="Misra S."/>
            <person name="Crosby M.A."/>
            <person name="Mungall C.J."/>
            <person name="Matthews B.B."/>
            <person name="Campbell K.S."/>
            <person name="Hradecky P."/>
            <person name="Huang Y."/>
            <person name="Kaminker J.S."/>
            <person name="Millburn G.H."/>
            <person name="Prochnik S.E."/>
            <person name="Smith C.D."/>
            <person name="Tupy J.L."/>
            <person name="Whitfied E.J."/>
            <person name="Bayraktaroglu L."/>
            <person name="Berman B.P."/>
            <person name="Bettencourt B.R."/>
            <person name="Celniker S.E."/>
            <person name="de Grey A.D."/>
            <person name="Drysdale R.A."/>
            <person name="Harris N.L."/>
            <person name="Richter J."/>
            <person name="Russo S."/>
            <person name="Schroeder A.J."/>
            <person name="Shu S.Q."/>
            <person name="Stapleton M."/>
            <person name="Yamada C."/>
            <person name="Ashburner M."/>
            <person name="Gelbart W.M."/>
            <person name="Rubin G.M."/>
            <person name="Lewis S.E."/>
        </authorList>
    </citation>
    <scope>GENOME REANNOTATION</scope>
    <source>
        <strain evidence="24">Berkeley</strain>
    </source>
</reference>
<evidence type="ECO:0000259" key="17">
    <source>
        <dbReference type="PROSITE" id="PS50002"/>
    </source>
</evidence>
<dbReference type="PROSITE" id="PS00856">
    <property type="entry name" value="GUANYLATE_KINASE_1"/>
    <property type="match status" value="1"/>
</dbReference>
<dbReference type="AGR" id="FB:FBgn0013759"/>
<evidence type="ECO:0000256" key="10">
    <source>
        <dbReference type="ARBA" id="ARBA00022777"/>
    </source>
</evidence>
<evidence type="ECO:0000256" key="16">
    <source>
        <dbReference type="PROSITE-ProRule" id="PRU00192"/>
    </source>
</evidence>
<dbReference type="FunFam" id="1.10.510.10:FF:000062">
    <property type="entry name" value="peripheral plasma membrane protein CASK isoform X2"/>
    <property type="match status" value="1"/>
</dbReference>
<evidence type="ECO:0000256" key="2">
    <source>
        <dbReference type="ARBA" id="ARBA00007014"/>
    </source>
</evidence>
<dbReference type="InterPro" id="IPR035473">
    <property type="entry name" value="CASK_SH3"/>
</dbReference>
<dbReference type="CTD" id="8573"/>
<reference evidence="22 24" key="5">
    <citation type="journal article" date="2002" name="Genome Biol.">
        <title>Heterochromatic sequences in a Drosophila whole-genome shotgun assembly.</title>
        <authorList>
            <person name="Hoskins R.A."/>
            <person name="Smith C.D."/>
            <person name="Carlson J.W."/>
            <person name="Carvalho A.B."/>
            <person name="Halpern A."/>
            <person name="Kaminker J.S."/>
            <person name="Kennedy C."/>
            <person name="Mungall C.J."/>
            <person name="Sullivan B.A."/>
            <person name="Sutton G.G."/>
            <person name="Yasuhara J.C."/>
            <person name="Wakimoto B.T."/>
            <person name="Myers E.W."/>
            <person name="Celniker S.E."/>
            <person name="Rubin G.M."/>
            <person name="Karpen G.H."/>
        </authorList>
    </citation>
    <scope>NUCLEOTIDE SEQUENCE [LARGE SCALE GENOMIC DNA]</scope>
    <source>
        <strain evidence="24">Berkeley</strain>
    </source>
</reference>
<dbReference type="Gene3D" id="2.30.42.10">
    <property type="match status" value="1"/>
</dbReference>
<evidence type="ECO:0000259" key="19">
    <source>
        <dbReference type="PROSITE" id="PS50052"/>
    </source>
</evidence>
<dbReference type="FunFam" id="2.30.42.10:FF:000016">
    <property type="entry name" value="peripheral plasma membrane protein CASK isoform X2"/>
    <property type="match status" value="1"/>
</dbReference>
<proteinExistence type="evidence at protein level"/>
<keyword evidence="3 16" id="KW-0728">SH3 domain</keyword>
<accession>E1JIS7</accession>
<feature type="domain" description="Guanylate kinase-like" evidence="19">
    <location>
        <begin position="729"/>
        <end position="901"/>
    </location>
</feature>
<reference evidence="22 24" key="2">
    <citation type="journal article" date="2002" name="Genome Biol.">
        <title>Finishing a whole-genome shotgun: release 3 of the Drosophila melanogaster euchromatic genome sequence.</title>
        <authorList>
            <person name="Celniker S.E."/>
            <person name="Wheeler D.A."/>
            <person name="Kronmiller B."/>
            <person name="Carlson J.W."/>
            <person name="Halpern A."/>
            <person name="Patel S."/>
            <person name="Adams M."/>
            <person name="Champe M."/>
            <person name="Dugan S.P."/>
            <person name="Frise E."/>
            <person name="Hodgson A."/>
            <person name="George R.A."/>
            <person name="Hoskins R.A."/>
            <person name="Laverty T."/>
            <person name="Muzny D.M."/>
            <person name="Nelson C.R."/>
            <person name="Pacleb J.M."/>
            <person name="Park S."/>
            <person name="Pfeiffer B.D."/>
            <person name="Richards S."/>
            <person name="Sodergren E.J."/>
            <person name="Svirskas R."/>
            <person name="Tabor P.E."/>
            <person name="Wan K."/>
            <person name="Stapleton M."/>
            <person name="Sutton G.G."/>
            <person name="Venter C."/>
            <person name="Weinstock G."/>
            <person name="Scherer S.E."/>
            <person name="Myers E.W."/>
            <person name="Gibbs R.A."/>
            <person name="Rubin G.M."/>
        </authorList>
    </citation>
    <scope>NUCLEOTIDE SEQUENCE [LARGE SCALE GENOMIC DNA]</scope>
    <source>
        <strain evidence="24">Berkeley</strain>
    </source>
</reference>
<dbReference type="SUPFAM" id="SSF101288">
    <property type="entry name" value="L27 domain"/>
    <property type="match status" value="2"/>
</dbReference>
<keyword evidence="24" id="KW-1185">Reference proteome</keyword>
<keyword evidence="25" id="KW-1267">Proteomics identification</keyword>
<feature type="domain" description="L27" evidence="21">
    <location>
        <begin position="402"/>
        <end position="461"/>
    </location>
</feature>
<dbReference type="OrthoDB" id="336747at2759"/>
<dbReference type="GO" id="GO:0005516">
    <property type="term" value="F:calmodulin binding"/>
    <property type="evidence" value="ECO:0007669"/>
    <property type="project" value="UniProtKB-KW"/>
</dbReference>
<reference evidence="22 24" key="11">
    <citation type="journal article" date="2015" name="Genome Res.">
        <title>The Release 6 reference sequence of the Drosophila melanogaster genome.</title>
        <authorList>
            <person name="Hoskins R.A."/>
            <person name="Carlson J.W."/>
            <person name="Wan K.H."/>
            <person name="Park S."/>
            <person name="Mendez I."/>
            <person name="Galle S.E."/>
            <person name="Booth B.W."/>
            <person name="Pfeiffer B.D."/>
            <person name="George R.A."/>
            <person name="Svirskas R."/>
            <person name="Krzywinski M."/>
            <person name="Schein J."/>
            <person name="Accardo M.C."/>
            <person name="Damia E."/>
            <person name="Messina G."/>
            <person name="Mendez-Lago M."/>
            <person name="de Pablos B."/>
            <person name="Demakova O.V."/>
            <person name="Andreyeva E.N."/>
            <person name="Boldyreva L.V."/>
            <person name="Marra M."/>
            <person name="Carvalho A.B."/>
            <person name="Dimitri P."/>
            <person name="Villasante A."/>
            <person name="Zhimulev I.F."/>
            <person name="Rubin G.M."/>
            <person name="Karpen G.H."/>
            <person name="Celniker S.E."/>
        </authorList>
    </citation>
    <scope>NUCLEOTIDE SEQUENCE [LARGE SCALE GENOMIC DNA]</scope>
    <source>
        <strain evidence="24">Berkeley</strain>
    </source>
</reference>
<evidence type="ECO:0000256" key="8">
    <source>
        <dbReference type="ARBA" id="ARBA00022737"/>
    </source>
</evidence>
<keyword evidence="12" id="KW-0112">Calmodulin-binding</keyword>
<dbReference type="DNASU" id="42567"/>
<dbReference type="CDD" id="cd12081">
    <property type="entry name" value="SH3_CASK"/>
    <property type="match status" value="1"/>
</dbReference>
<evidence type="ECO:0000256" key="1">
    <source>
        <dbReference type="ARBA" id="ARBA00004202"/>
    </source>
</evidence>
<dbReference type="PROSITE" id="PS51022">
    <property type="entry name" value="L27"/>
    <property type="match status" value="2"/>
</dbReference>
<dbReference type="InterPro" id="IPR008145">
    <property type="entry name" value="GK/Ca_channel_bsu"/>
</dbReference>
<reference evidence="22 24" key="8">
    <citation type="journal article" date="2007" name="Science">
        <title>Sequence finishing and mapping of Drosophila melanogaster heterochromatin.</title>
        <authorList>
            <person name="Hoskins R.A."/>
            <person name="Carlson J.W."/>
            <person name="Kennedy C."/>
            <person name="Acevedo D."/>
            <person name="Evans-Holm M."/>
            <person name="Frise E."/>
            <person name="Wan K.H."/>
            <person name="Park S."/>
            <person name="Mendez-Lago M."/>
            <person name="Rossi F."/>
            <person name="Villasante A."/>
            <person name="Dimitri P."/>
            <person name="Karpen G.H."/>
            <person name="Celniker S.E."/>
        </authorList>
    </citation>
    <scope>NUCLEOTIDE SEQUENCE [LARGE SCALE GENOMIC DNA]</scope>
    <source>
        <strain evidence="24">Berkeley</strain>
    </source>
</reference>
<dbReference type="CDD" id="cd10831">
    <property type="entry name" value="PDZ_CASK-like"/>
    <property type="match status" value="1"/>
</dbReference>
<dbReference type="GO" id="GO:0005886">
    <property type="term" value="C:plasma membrane"/>
    <property type="evidence" value="ECO:0007669"/>
    <property type="project" value="UniProtKB-SubCell"/>
</dbReference>
<dbReference type="FunFam" id="3.40.50.300:FF:000146">
    <property type="entry name" value="MAGUK p55 subfamily member 6 isoform X1"/>
    <property type="match status" value="1"/>
</dbReference>
<evidence type="ECO:0000256" key="6">
    <source>
        <dbReference type="ARBA" id="ARBA00022553"/>
    </source>
</evidence>
<dbReference type="RefSeq" id="NP_001163681.1">
    <property type="nucleotide sequence ID" value="NM_001170210.2"/>
</dbReference>
<dbReference type="GO" id="GO:0004674">
    <property type="term" value="F:protein serine/threonine kinase activity"/>
    <property type="evidence" value="ECO:0007669"/>
    <property type="project" value="UniProtKB-KW"/>
</dbReference>
<dbReference type="Pfam" id="PF00069">
    <property type="entry name" value="Pkinase"/>
    <property type="match status" value="1"/>
</dbReference>
<reference evidence="22 24" key="4">
    <citation type="journal article" date="2002" name="Genome Biol.">
        <title>The transposable elements of the Drosophila melanogaster euchromatin: a genomics perspective.</title>
        <authorList>
            <person name="Kaminker J.S."/>
            <person name="Bergman C.M."/>
            <person name="Kronmiller B."/>
            <person name="Carlson J."/>
            <person name="Svirskas R."/>
            <person name="Patel S."/>
            <person name="Frise E."/>
            <person name="Wheeler D.A."/>
            <person name="Lewis S.E."/>
            <person name="Rubin G.M."/>
            <person name="Ashburner M."/>
            <person name="Celniker S.E."/>
        </authorList>
    </citation>
    <scope>NUCLEOTIDE SEQUENCE [LARGE SCALE GENOMIC DNA]</scope>
    <source>
        <strain evidence="24">Berkeley</strain>
    </source>
</reference>
<evidence type="ECO:0000256" key="9">
    <source>
        <dbReference type="ARBA" id="ARBA00022741"/>
    </source>
</evidence>
<evidence type="ECO:0000256" key="11">
    <source>
        <dbReference type="ARBA" id="ARBA00022840"/>
    </source>
</evidence>
<reference evidence="22 24" key="7">
    <citation type="journal article" date="2007" name="Science">
        <title>The Release 5.1 annotation of Drosophila melanogaster heterochromatin.</title>
        <authorList>
            <person name="Smith C.D."/>
            <person name="Shu S."/>
            <person name="Mungall C.J."/>
            <person name="Karpen G.H."/>
        </authorList>
    </citation>
    <scope>NUCLEOTIDE SEQUENCE [LARGE SCALE GENOMIC DNA]</scope>
    <source>
        <strain evidence="24">Berkeley</strain>
    </source>
</reference>
<dbReference type="InterPro" id="IPR014775">
    <property type="entry name" value="L27_C"/>
</dbReference>
<dbReference type="PROSITE" id="PS50052">
    <property type="entry name" value="GUANYLATE_KINASE_2"/>
    <property type="match status" value="1"/>
</dbReference>
<dbReference type="PROSITE" id="PS50011">
    <property type="entry name" value="PROTEIN_KINASE_DOM"/>
    <property type="match status" value="1"/>
</dbReference>
<evidence type="ECO:0000256" key="4">
    <source>
        <dbReference type="ARBA" id="ARBA00022475"/>
    </source>
</evidence>
<reference evidence="22 24" key="9">
    <citation type="journal article" date="2015" name="G3 (Bethesda)">
        <title>Gene Model Annotations for Drosophila melanogaster: Impact of High-Throughput Data.</title>
        <authorList>
            <consortium name="FlyBase Consortium"/>
            <person name="Matthews B.B."/>
            <person name="Dos Santos G."/>
            <person name="Crosby M.A."/>
            <person name="Emmert D.B."/>
            <person name="St Pierre S.E."/>
            <person name="Gramates L.S."/>
            <person name="Zhou P."/>
            <person name="Schroeder A.J."/>
            <person name="Falls K."/>
            <person name="Strelets V."/>
            <person name="Russo S.M."/>
            <person name="Gelbart W.M."/>
            <person name="null"/>
        </authorList>
    </citation>
    <scope>NUCLEOTIDE SEQUENCE [LARGE SCALE GENOMIC DNA]</scope>
    <source>
        <strain evidence="24">Berkeley</strain>
    </source>
</reference>
<feature type="domain" description="Protein kinase" evidence="18">
    <location>
        <begin position="12"/>
        <end position="278"/>
    </location>
</feature>
<comment type="similarity">
    <text evidence="2">Belongs to the MAGUK family.</text>
</comment>
<dbReference type="InterPro" id="IPR036028">
    <property type="entry name" value="SH3-like_dom_sf"/>
</dbReference>
<dbReference type="InterPro" id="IPR004172">
    <property type="entry name" value="L27_dom"/>
</dbReference>
<dbReference type="FunFam" id="3.30.200.20:FF:000051">
    <property type="entry name" value="Peripheral plasma membrane protein CASK isoform B"/>
    <property type="match status" value="1"/>
</dbReference>
<dbReference type="InterPro" id="IPR008144">
    <property type="entry name" value="Guanylate_kin-like_dom"/>
</dbReference>
<dbReference type="SMART" id="SM00072">
    <property type="entry name" value="GuKc"/>
    <property type="match status" value="1"/>
</dbReference>
<dbReference type="Gene3D" id="6.10.140.620">
    <property type="match status" value="1"/>
</dbReference>
<protein>
    <recommendedName>
        <fullName evidence="15">Peripheral plasma membrane protein CASK</fullName>
    </recommendedName>
</protein>
<dbReference type="BioGRID-ORCS" id="42567">
    <property type="hits" value="0 hits in 3 CRISPR screens"/>
</dbReference>
<dbReference type="PROSITE" id="PS50002">
    <property type="entry name" value="SH3"/>
    <property type="match status" value="1"/>
</dbReference>
<name>E1JIS7_DROME</name>
<dbReference type="CDD" id="cd00071">
    <property type="entry name" value="GMPK"/>
    <property type="match status" value="1"/>
</dbReference>
<dbReference type="Pfam" id="PF02828">
    <property type="entry name" value="L27"/>
    <property type="match status" value="2"/>
</dbReference>
<dbReference type="GO" id="GO:0019098">
    <property type="term" value="P:reproductive behavior"/>
    <property type="evidence" value="ECO:0007669"/>
    <property type="project" value="UniProtKB-ARBA"/>
</dbReference>
<reference evidence="22 24" key="6">
    <citation type="journal article" date="2005" name="PLoS Comput. Biol.">
        <title>Combined evidence annotation of transposable elements in genome sequences.</title>
        <authorList>
            <person name="Quesneville H."/>
            <person name="Bergman C.M."/>
            <person name="Andrieu O."/>
            <person name="Autard D."/>
            <person name="Nouaud D."/>
            <person name="Ashburner M."/>
            <person name="Anxolabehere D."/>
        </authorList>
    </citation>
    <scope>NUCLEOTIDE SEQUENCE [LARGE SCALE GENOMIC DNA]</scope>
    <source>
        <strain evidence="24">Berkeley</strain>
    </source>
</reference>
<keyword evidence="6" id="KW-0597">Phosphoprotein</keyword>
<feature type="domain" description="PDZ" evidence="20">
    <location>
        <begin position="495"/>
        <end position="576"/>
    </location>
</feature>
<dbReference type="GeneID" id="42567"/>
<dbReference type="Gene3D" id="1.10.287.650">
    <property type="entry name" value="L27 domain"/>
    <property type="match status" value="2"/>
</dbReference>
<dbReference type="SMART" id="SM00228">
    <property type="entry name" value="PDZ"/>
    <property type="match status" value="1"/>
</dbReference>
<dbReference type="FlyBase" id="FBgn0013759">
    <property type="gene designation" value="CASK"/>
</dbReference>
<dbReference type="ExpressionAtlas" id="E1JIS7">
    <property type="expression patterns" value="baseline and differential"/>
</dbReference>
<dbReference type="InterPro" id="IPR036034">
    <property type="entry name" value="PDZ_sf"/>
</dbReference>
<comment type="similarity">
    <text evidence="14">In the N-terminal section; belongs to the protein kinase superfamily. CAMK Ser/Thr protein kinase family. CaMK subfamily.</text>
</comment>
<evidence type="ECO:0000256" key="14">
    <source>
        <dbReference type="ARBA" id="ARBA00060907"/>
    </source>
</evidence>
<dbReference type="Gene3D" id="3.40.50.300">
    <property type="entry name" value="P-loop containing nucleotide triphosphate hydrolases"/>
    <property type="match status" value="1"/>
</dbReference>
<dbReference type="InterPro" id="IPR020590">
    <property type="entry name" value="Guanylate_kinase_CS"/>
</dbReference>
<evidence type="ECO:0000256" key="15">
    <source>
        <dbReference type="ARBA" id="ARBA00071925"/>
    </source>
</evidence>